<feature type="compositionally biased region" description="Basic and acidic residues" evidence="2">
    <location>
        <begin position="439"/>
        <end position="450"/>
    </location>
</feature>
<keyword evidence="1" id="KW-0863">Zinc-finger</keyword>
<dbReference type="Proteomes" id="UP000271974">
    <property type="component" value="Unassembled WGS sequence"/>
</dbReference>
<dbReference type="SMART" id="SM00355">
    <property type="entry name" value="ZnF_C2H2"/>
    <property type="match status" value="9"/>
</dbReference>
<feature type="region of interest" description="Disordered" evidence="2">
    <location>
        <begin position="1000"/>
        <end position="1020"/>
    </location>
</feature>
<feature type="compositionally biased region" description="Polar residues" evidence="2">
    <location>
        <begin position="20"/>
        <end position="37"/>
    </location>
</feature>
<feature type="compositionally biased region" description="Basic and acidic residues" evidence="2">
    <location>
        <begin position="1006"/>
        <end position="1017"/>
    </location>
</feature>
<evidence type="ECO:0000259" key="3">
    <source>
        <dbReference type="PROSITE" id="PS50157"/>
    </source>
</evidence>
<evidence type="ECO:0000256" key="2">
    <source>
        <dbReference type="SAM" id="MobiDB-lite"/>
    </source>
</evidence>
<dbReference type="EMBL" id="RQTK01000256">
    <property type="protein sequence ID" value="RUS83144.1"/>
    <property type="molecule type" value="Genomic_DNA"/>
</dbReference>
<evidence type="ECO:0000256" key="1">
    <source>
        <dbReference type="PROSITE-ProRule" id="PRU00042"/>
    </source>
</evidence>
<feature type="compositionally biased region" description="Polar residues" evidence="2">
    <location>
        <begin position="451"/>
        <end position="466"/>
    </location>
</feature>
<feature type="compositionally biased region" description="Polar residues" evidence="2">
    <location>
        <begin position="80"/>
        <end position="106"/>
    </location>
</feature>
<keyword evidence="5" id="KW-1185">Reference proteome</keyword>
<feature type="region of interest" description="Disordered" evidence="2">
    <location>
        <begin position="570"/>
        <end position="592"/>
    </location>
</feature>
<dbReference type="GO" id="GO:0008270">
    <property type="term" value="F:zinc ion binding"/>
    <property type="evidence" value="ECO:0007669"/>
    <property type="project" value="UniProtKB-KW"/>
</dbReference>
<dbReference type="InterPro" id="IPR013087">
    <property type="entry name" value="Znf_C2H2_type"/>
</dbReference>
<feature type="compositionally biased region" description="Polar residues" evidence="2">
    <location>
        <begin position="570"/>
        <end position="580"/>
    </location>
</feature>
<gene>
    <name evidence="4" type="ORF">EGW08_009091</name>
</gene>
<feature type="domain" description="C2H2-type" evidence="3">
    <location>
        <begin position="1463"/>
        <end position="1491"/>
    </location>
</feature>
<proteinExistence type="predicted"/>
<dbReference type="PROSITE" id="PS50157">
    <property type="entry name" value="ZINC_FINGER_C2H2_2"/>
    <property type="match status" value="3"/>
</dbReference>
<feature type="compositionally biased region" description="Polar residues" evidence="2">
    <location>
        <begin position="385"/>
        <end position="402"/>
    </location>
</feature>
<feature type="compositionally biased region" description="Polar residues" evidence="2">
    <location>
        <begin position="45"/>
        <end position="56"/>
    </location>
</feature>
<keyword evidence="1" id="KW-0862">Zinc</keyword>
<feature type="compositionally biased region" description="Basic residues" evidence="2">
    <location>
        <begin position="409"/>
        <end position="421"/>
    </location>
</feature>
<accession>A0A3S1BG36</accession>
<comment type="caution">
    <text evidence="4">The sequence shown here is derived from an EMBL/GenBank/DDBJ whole genome shotgun (WGS) entry which is preliminary data.</text>
</comment>
<feature type="region of interest" description="Disordered" evidence="2">
    <location>
        <begin position="492"/>
        <end position="519"/>
    </location>
</feature>
<dbReference type="OrthoDB" id="6162960at2759"/>
<feature type="compositionally biased region" description="Low complexity" evidence="2">
    <location>
        <begin position="497"/>
        <end position="518"/>
    </location>
</feature>
<reference evidence="4 5" key="1">
    <citation type="submission" date="2019-01" db="EMBL/GenBank/DDBJ databases">
        <title>A draft genome assembly of the solar-powered sea slug Elysia chlorotica.</title>
        <authorList>
            <person name="Cai H."/>
            <person name="Li Q."/>
            <person name="Fang X."/>
            <person name="Li J."/>
            <person name="Curtis N.E."/>
            <person name="Altenburger A."/>
            <person name="Shibata T."/>
            <person name="Feng M."/>
            <person name="Maeda T."/>
            <person name="Schwartz J.A."/>
            <person name="Shigenobu S."/>
            <person name="Lundholm N."/>
            <person name="Nishiyama T."/>
            <person name="Yang H."/>
            <person name="Hasebe M."/>
            <person name="Li S."/>
            <person name="Pierce S.K."/>
            <person name="Wang J."/>
        </authorList>
    </citation>
    <scope>NUCLEOTIDE SEQUENCE [LARGE SCALE GENOMIC DNA]</scope>
    <source>
        <strain evidence="4">EC2010</strain>
        <tissue evidence="4">Whole organism of an adult</tissue>
    </source>
</reference>
<evidence type="ECO:0000313" key="5">
    <source>
        <dbReference type="Proteomes" id="UP000271974"/>
    </source>
</evidence>
<protein>
    <recommendedName>
        <fullName evidence="3">C2H2-type domain-containing protein</fullName>
    </recommendedName>
</protein>
<feature type="domain" description="C2H2-type" evidence="3">
    <location>
        <begin position="1263"/>
        <end position="1287"/>
    </location>
</feature>
<organism evidence="4 5">
    <name type="scientific">Elysia chlorotica</name>
    <name type="common">Eastern emerald elysia</name>
    <name type="synonym">Sea slug</name>
    <dbReference type="NCBI Taxonomy" id="188477"/>
    <lineage>
        <taxon>Eukaryota</taxon>
        <taxon>Metazoa</taxon>
        <taxon>Spiralia</taxon>
        <taxon>Lophotrochozoa</taxon>
        <taxon>Mollusca</taxon>
        <taxon>Gastropoda</taxon>
        <taxon>Heterobranchia</taxon>
        <taxon>Euthyneura</taxon>
        <taxon>Panpulmonata</taxon>
        <taxon>Sacoglossa</taxon>
        <taxon>Placobranchoidea</taxon>
        <taxon>Plakobranchidae</taxon>
        <taxon>Elysia</taxon>
    </lineage>
</organism>
<dbReference type="PROSITE" id="PS00028">
    <property type="entry name" value="ZINC_FINGER_C2H2_1"/>
    <property type="match status" value="2"/>
</dbReference>
<name>A0A3S1BG36_ELYCH</name>
<feature type="domain" description="C2H2-type" evidence="3">
    <location>
        <begin position="630"/>
        <end position="658"/>
    </location>
</feature>
<evidence type="ECO:0000313" key="4">
    <source>
        <dbReference type="EMBL" id="RUS83144.1"/>
    </source>
</evidence>
<feature type="region of interest" description="Disordered" evidence="2">
    <location>
        <begin position="1"/>
        <end position="114"/>
    </location>
</feature>
<sequence>MEGVASPFEEQVPMADPSSEAENSQGDSNSQDLQVTDQPEYEGYEQTSSANSRTSSPLPPVHFGITSHFQGNGSPPADQIENNESNNHQHSVNDSGSTNSLGSNLQGAKAGKKMNTVQNIVEGLRRKRETKLAKSKCNEPAPNIYKTKPALGSAFKKQEPAFPSHGKNTTFPISQNLQARLARERKPVSNHFKQTIARPKSPTGKSHGLFKDSTHFTYSMMESPVDDLEAAEIFNVQNHELVCAIGSKPLMSSKSNKVFASLDFGTYWCNFCPYTSSNKAALIKHVLEHRFSCKYCPYESFCRSDTMRHMHKMHPDFEDSASHFMYCTLLSDFLRIKARMQGKTTIDWDEDIGDPDGNDMDILSADHSPRKRKYTEDNLSDIKSVRSSLESPSATPTWSDSESSAKEKGKSRKSQNPKRHAPSNEIEHFDLFDVDVEEKNHPHTDSDFSEKISTLDQPSLLNSDSQPLPPGTMQMLPTMTDGSLQTFTSKEAEPLIPTSSSAPKANSSSRSRKNTTSTGSASNLYWSCGYCTFQSNGQSEIKDHSNKQHPGRPHRYVALIKNMTPDTYISHGTPSSNIKRSSLRPALSNSQTNGARYALELDDMKEMEDSPDLSSHKNTTTRIRREGAVYRCYHCSYTAKRHSSLKTHLYHKHRGKGLVAVEDESETGQQLFFCARDDCTFKSDNPNLYLKHVDQCTPWNKPELADVEVEPHIRECLDQTVAFAETAREKVNNQCLYETAVKEANQENGVAGTQQEVQNLTYTVRINSVSPELPGEGTVMGGSAVCLSFDNDSKPKESVKKVSSEDRIVSTPVYSESYAQWLKPEKWLDEKQHDEGKDICHSSSVEVAKSIQPIDSTLDDTISFEDSGHNDQCCSIEDSPGDNLKHSMSSEESFIAVGVVSKPVVNENDFYIADESDLSVDEAFVSSVNENSLNSNDIVPEACINRDHSIVCPLSSFKESQRTLNVSNTNIFVQDKSILPNGLIKSTEHLHTGVSERADGTMSKNVSDRKIGGESERGSLSVCRKKPVESEWLMDLIDSSTENTDSEESRIAFKQSVSHVHNGSQESKLQNIAPGRSGKNCTQIVTNYNTNVEILESQSSDNSRRVSSEPDREKNVREKELFSKLCFAYVPARSSAQKALSKMKSTLANESESDIDNKLDPNIKKMKQLPLKTKKGGVKFFKALGKAPMFQPRNSIGALSTRLPCSASARPKQFSSLYMCQYCLDIHPSSLKKIKAHLLLTHKNLPPSVINCSNQRKQKCKLFVCPYPSCLKLFFEAKDLDKHKNTHQTISVKRTKERDTFNSSSFTTASSTYVHDAPGISETKISTSDNHLQPYEITNSNMSIPTASAMPEIRSCRVKLHNLGASEVQAITQRHKREGKYLCLYCTEYVYESSLSAMKAHYIHEHEGQLMVMRDTEARRAQRPSRIYVCESPGCEHKCVSKNELDTHVRSEHHSSSSCSYVYQCVLCGWFSSSHASANQHLKSQHSPEEGASLIHMQVTVDEFGQTCKKIV</sequence>
<feature type="region of interest" description="Disordered" evidence="2">
    <location>
        <begin position="439"/>
        <end position="479"/>
    </location>
</feature>
<keyword evidence="1" id="KW-0479">Metal-binding</keyword>
<feature type="region of interest" description="Disordered" evidence="2">
    <location>
        <begin position="359"/>
        <end position="427"/>
    </location>
</feature>